<evidence type="ECO:0000256" key="1">
    <source>
        <dbReference type="SAM" id="MobiDB-lite"/>
    </source>
</evidence>
<dbReference type="PANTHER" id="PTHR37162">
    <property type="entry name" value="HAT FAMILY DIMERISATION DOMAINCONTAINING PROTEIN-RELATED"/>
    <property type="match status" value="1"/>
</dbReference>
<name>A0ABN8R327_9CNID</name>
<dbReference type="Proteomes" id="UP001159427">
    <property type="component" value="Unassembled WGS sequence"/>
</dbReference>
<comment type="caution">
    <text evidence="2">The sequence shown here is derived from an EMBL/GenBank/DDBJ whole genome shotgun (WGS) entry which is preliminary data.</text>
</comment>
<feature type="region of interest" description="Disordered" evidence="1">
    <location>
        <begin position="442"/>
        <end position="461"/>
    </location>
</feature>
<proteinExistence type="predicted"/>
<protein>
    <submittedName>
        <fullName evidence="2">Uncharacterized protein</fullName>
    </submittedName>
</protein>
<evidence type="ECO:0000313" key="3">
    <source>
        <dbReference type="Proteomes" id="UP001159427"/>
    </source>
</evidence>
<keyword evidence="3" id="KW-1185">Reference proteome</keyword>
<reference evidence="2 3" key="1">
    <citation type="submission" date="2022-05" db="EMBL/GenBank/DDBJ databases">
        <authorList>
            <consortium name="Genoscope - CEA"/>
            <person name="William W."/>
        </authorList>
    </citation>
    <scope>NUCLEOTIDE SEQUENCE [LARGE SCALE GENOMIC DNA]</scope>
</reference>
<evidence type="ECO:0000313" key="2">
    <source>
        <dbReference type="EMBL" id="CAH3171770.1"/>
    </source>
</evidence>
<gene>
    <name evidence="2" type="ORF">PEVE_00008043</name>
</gene>
<dbReference type="PANTHER" id="PTHR37162:SF11">
    <property type="match status" value="1"/>
</dbReference>
<accession>A0ABN8R327</accession>
<dbReference type="EMBL" id="CALNXI010001546">
    <property type="protein sequence ID" value="CAH3171770.1"/>
    <property type="molecule type" value="Genomic_DNA"/>
</dbReference>
<organism evidence="2 3">
    <name type="scientific">Porites evermanni</name>
    <dbReference type="NCBI Taxonomy" id="104178"/>
    <lineage>
        <taxon>Eukaryota</taxon>
        <taxon>Metazoa</taxon>
        <taxon>Cnidaria</taxon>
        <taxon>Anthozoa</taxon>
        <taxon>Hexacorallia</taxon>
        <taxon>Scleractinia</taxon>
        <taxon>Fungiina</taxon>
        <taxon>Poritidae</taxon>
        <taxon>Porites</taxon>
    </lineage>
</organism>
<sequence>MQSKQLDVQVRYWNADKVESRYFTSYFLGHADAEAVHDKFESVCADVGYEKLAQLSMDGPNVNWKVFRLMQEDVEKQTGKKLLNIGSCGLHLIHNSFRDGCSAAEWDVETFLSSVGWLFKDSPARREYYTSVIGSTSFPLDFCRHRWLENVPIVEQALEIIPFMVQYVPAAKSGEVTEHKNKSFENVQQSVKDPLLTAKLNFLMIAKEIQAFLTMYQADKPLLPFFATDMKSLWPINEKFPNHVDLSKVNIGFATDRILCELKGSKKLSEKQVSEFRMSCKAFLIKMVKKLVDKSPLTYPESEAGRITDNECDKVMHQFNHFHDNSLTADSEAFKGFSVETGRVDTFYFDQLANKADLKELWRVVKLLLALSHGQATVERGFSSNKEVMVENLAQHSLVAHRVICDHVRSVGGVLNVFFSKELLLSAASGRQRYHTAIDEKRRENEATRRSERKRSLLEEI</sequence>
<feature type="non-terminal residue" evidence="2">
    <location>
        <position position="461"/>
    </location>
</feature>